<proteinExistence type="predicted"/>
<reference evidence="6" key="2">
    <citation type="submission" date="2020-08" db="EMBL/GenBank/DDBJ databases">
        <title>De Novo Assembly of kiwifruit Actinidia rufa.</title>
        <authorList>
            <person name="Sugita-Konishi S."/>
            <person name="Sato K."/>
            <person name="Mori E."/>
            <person name="Abe Y."/>
            <person name="Kisaki G."/>
            <person name="Hamano K."/>
            <person name="Suezawa K."/>
            <person name="Otani M."/>
            <person name="Fukuda T."/>
            <person name="Manabe T."/>
            <person name="Gomi K."/>
            <person name="Tabuchi M."/>
            <person name="Akimitsu K."/>
            <person name="Kataoka I."/>
        </authorList>
    </citation>
    <scope>NUCLEOTIDE SEQUENCE</scope>
    <source>
        <strain evidence="7">cv. Fuchu</strain>
        <strain evidence="6">Fuchu</strain>
    </source>
</reference>
<dbReference type="OrthoDB" id="1794948at2759"/>
<dbReference type="Proteomes" id="UP000585474">
    <property type="component" value="Unassembled WGS sequence"/>
</dbReference>
<protein>
    <submittedName>
        <fullName evidence="6">Uncharacterized protein</fullName>
    </submittedName>
</protein>
<name>A0A7J0D7B9_9ERIC</name>
<evidence type="ECO:0000256" key="1">
    <source>
        <dbReference type="SAM" id="MobiDB-lite"/>
    </source>
</evidence>
<gene>
    <name evidence="2" type="ORF">Acr_00g0001880</name>
    <name evidence="3" type="ORF">Acr_00g0002760</name>
    <name evidence="4" type="ORF">Acr_00g0003130</name>
    <name evidence="5" type="ORF">Acr_00g0003810</name>
    <name evidence="6" type="ORF">Acr_00g0003880</name>
</gene>
<evidence type="ECO:0000313" key="6">
    <source>
        <dbReference type="EMBL" id="GFS28778.1"/>
    </source>
</evidence>
<sequence length="169" mass="19222">MSGFRRLGSPQPFSTQGFPYPSPRRSPDRKTFSPSRHWSIFPSFPESTRTAALSPLNNVREVAHESKCECPFEVPHALFDQERGGQLPSVLAPAKRLLSRPLFWSQRVLNDLPLTVKNRIHHLEEIHIVHPKNVSQLQPTPQSLSLSKNQPYSIYSRNANQVTHWGHGS</sequence>
<dbReference type="AlphaFoldDB" id="A0A7J0D7B9"/>
<comment type="caution">
    <text evidence="6">The sequence shown here is derived from an EMBL/GenBank/DDBJ whole genome shotgun (WGS) entry which is preliminary data.</text>
</comment>
<organism evidence="6 7">
    <name type="scientific">Actinidia rufa</name>
    <dbReference type="NCBI Taxonomy" id="165716"/>
    <lineage>
        <taxon>Eukaryota</taxon>
        <taxon>Viridiplantae</taxon>
        <taxon>Streptophyta</taxon>
        <taxon>Embryophyta</taxon>
        <taxon>Tracheophyta</taxon>
        <taxon>Spermatophyta</taxon>
        <taxon>Magnoliopsida</taxon>
        <taxon>eudicotyledons</taxon>
        <taxon>Gunneridae</taxon>
        <taxon>Pentapetalae</taxon>
        <taxon>asterids</taxon>
        <taxon>Ericales</taxon>
        <taxon>Actinidiaceae</taxon>
        <taxon>Actinidia</taxon>
    </lineage>
</organism>
<evidence type="ECO:0000313" key="5">
    <source>
        <dbReference type="EMBL" id="GFS28768.1"/>
    </source>
</evidence>
<evidence type="ECO:0000313" key="2">
    <source>
        <dbReference type="EMBL" id="GFS28442.1"/>
    </source>
</evidence>
<evidence type="ECO:0000313" key="4">
    <source>
        <dbReference type="EMBL" id="GFS28661.1"/>
    </source>
</evidence>
<feature type="region of interest" description="Disordered" evidence="1">
    <location>
        <begin position="1"/>
        <end position="34"/>
    </location>
</feature>
<evidence type="ECO:0000313" key="3">
    <source>
        <dbReference type="EMBL" id="GFS28605.1"/>
    </source>
</evidence>
<keyword evidence="7" id="KW-1185">Reference proteome</keyword>
<dbReference type="EMBL" id="BJWL01000052">
    <property type="protein sequence ID" value="GFS28768.1"/>
    <property type="molecule type" value="Genomic_DNA"/>
</dbReference>
<accession>A0A7J0D7B9</accession>
<dbReference type="EMBL" id="BJWL01000043">
    <property type="protein sequence ID" value="GFS28442.1"/>
    <property type="molecule type" value="Genomic_DNA"/>
</dbReference>
<dbReference type="EMBL" id="BJWL01000048">
    <property type="protein sequence ID" value="GFS28661.1"/>
    <property type="molecule type" value="Genomic_DNA"/>
</dbReference>
<dbReference type="EMBL" id="BJWL01000052">
    <property type="protein sequence ID" value="GFS28778.1"/>
    <property type="molecule type" value="Genomic_DNA"/>
</dbReference>
<dbReference type="EMBL" id="BJWL01000046">
    <property type="protein sequence ID" value="GFS28605.1"/>
    <property type="molecule type" value="Genomic_DNA"/>
</dbReference>
<evidence type="ECO:0000313" key="7">
    <source>
        <dbReference type="Proteomes" id="UP000585474"/>
    </source>
</evidence>
<reference evidence="7" key="1">
    <citation type="submission" date="2019-07" db="EMBL/GenBank/DDBJ databases">
        <title>De Novo Assembly of kiwifruit Actinidia rufa.</title>
        <authorList>
            <person name="Sugita-Konishi S."/>
            <person name="Sato K."/>
            <person name="Mori E."/>
            <person name="Abe Y."/>
            <person name="Kisaki G."/>
            <person name="Hamano K."/>
            <person name="Suezawa K."/>
            <person name="Otani M."/>
            <person name="Fukuda T."/>
            <person name="Manabe T."/>
            <person name="Gomi K."/>
            <person name="Tabuchi M."/>
            <person name="Akimitsu K."/>
            <person name="Kataoka I."/>
        </authorList>
    </citation>
    <scope>NUCLEOTIDE SEQUENCE [LARGE SCALE GENOMIC DNA]</scope>
    <source>
        <strain evidence="7">cv. Fuchu</strain>
        <strain evidence="2">Fuchu</strain>
    </source>
</reference>